<reference evidence="2 3" key="1">
    <citation type="journal article" date="2023" name="Mol. Biol. Evol.">
        <title>Genomics of Secondarily Temperate Adaptation in the Only Non-Antarctic Icefish.</title>
        <authorList>
            <person name="Rivera-Colon A.G."/>
            <person name="Rayamajhi N."/>
            <person name="Minhas B.F."/>
            <person name="Madrigal G."/>
            <person name="Bilyk K.T."/>
            <person name="Yoon V."/>
            <person name="Hune M."/>
            <person name="Gregory S."/>
            <person name="Cheng C.H.C."/>
            <person name="Catchen J.M."/>
        </authorList>
    </citation>
    <scope>NUCLEOTIDE SEQUENCE [LARGE SCALE GENOMIC DNA]</scope>
    <source>
        <strain evidence="2">JC2023a</strain>
    </source>
</reference>
<dbReference type="Proteomes" id="UP001335648">
    <property type="component" value="Unassembled WGS sequence"/>
</dbReference>
<comment type="caution">
    <text evidence="2">The sequence shown here is derived from an EMBL/GenBank/DDBJ whole genome shotgun (WGS) entry which is preliminary data.</text>
</comment>
<gene>
    <name evidence="2" type="ORF">CesoFtcFv8_022832</name>
</gene>
<evidence type="ECO:0000313" key="3">
    <source>
        <dbReference type="Proteomes" id="UP001335648"/>
    </source>
</evidence>
<protein>
    <submittedName>
        <fullName evidence="2">Uncharacterized protein</fullName>
    </submittedName>
</protein>
<accession>A0AAN8GHT9</accession>
<dbReference type="AlphaFoldDB" id="A0AAN8GHT9"/>
<name>A0AAN8GHT9_9TELE</name>
<feature type="compositionally biased region" description="Acidic residues" evidence="1">
    <location>
        <begin position="41"/>
        <end position="52"/>
    </location>
</feature>
<sequence length="96" mass="10384">MVPEFCPPSRYTGELIGLQQTGQALQDMRPDSEETAPLIEEHEDVMEEDEGFSDIRHSAGPRGPAGSSLSDSLWPPTEPPQHLALPSGLPAQPPEP</sequence>
<keyword evidence="3" id="KW-1185">Reference proteome</keyword>
<feature type="region of interest" description="Disordered" evidence="1">
    <location>
        <begin position="1"/>
        <end position="96"/>
    </location>
</feature>
<evidence type="ECO:0000313" key="2">
    <source>
        <dbReference type="EMBL" id="KAK5879739.1"/>
    </source>
</evidence>
<proteinExistence type="predicted"/>
<organism evidence="2 3">
    <name type="scientific">Champsocephalus esox</name>
    <name type="common">pike icefish</name>
    <dbReference type="NCBI Taxonomy" id="159716"/>
    <lineage>
        <taxon>Eukaryota</taxon>
        <taxon>Metazoa</taxon>
        <taxon>Chordata</taxon>
        <taxon>Craniata</taxon>
        <taxon>Vertebrata</taxon>
        <taxon>Euteleostomi</taxon>
        <taxon>Actinopterygii</taxon>
        <taxon>Neopterygii</taxon>
        <taxon>Teleostei</taxon>
        <taxon>Neoteleostei</taxon>
        <taxon>Acanthomorphata</taxon>
        <taxon>Eupercaria</taxon>
        <taxon>Perciformes</taxon>
        <taxon>Notothenioidei</taxon>
        <taxon>Channichthyidae</taxon>
        <taxon>Champsocephalus</taxon>
    </lineage>
</organism>
<evidence type="ECO:0000256" key="1">
    <source>
        <dbReference type="SAM" id="MobiDB-lite"/>
    </source>
</evidence>
<dbReference type="EMBL" id="JAULUE010002064">
    <property type="protein sequence ID" value="KAK5879739.1"/>
    <property type="molecule type" value="Genomic_DNA"/>
</dbReference>